<keyword evidence="2" id="KW-0067">ATP-binding</keyword>
<dbReference type="EMBL" id="JAACJP010000007">
    <property type="protein sequence ID" value="KAF5383204.1"/>
    <property type="molecule type" value="Genomic_DNA"/>
</dbReference>
<reference evidence="5 6" key="1">
    <citation type="journal article" date="2020" name="ISME J.">
        <title>Uncovering the hidden diversity of litter-decomposition mechanisms in mushroom-forming fungi.</title>
        <authorList>
            <person name="Floudas D."/>
            <person name="Bentzer J."/>
            <person name="Ahren D."/>
            <person name="Johansson T."/>
            <person name="Persson P."/>
            <person name="Tunlid A."/>
        </authorList>
    </citation>
    <scope>NUCLEOTIDE SEQUENCE [LARGE SCALE GENOMIC DNA]</scope>
    <source>
        <strain evidence="5 6">CBS 661.87</strain>
    </source>
</reference>
<protein>
    <recommendedName>
        <fullName evidence="4">Protein kinase domain-containing protein</fullName>
    </recommendedName>
</protein>
<dbReference type="PROSITE" id="PS00108">
    <property type="entry name" value="PROTEIN_KINASE_ST"/>
    <property type="match status" value="1"/>
</dbReference>
<dbReference type="InterPro" id="IPR011009">
    <property type="entry name" value="Kinase-like_dom_sf"/>
</dbReference>
<feature type="compositionally biased region" description="Pro residues" evidence="3">
    <location>
        <begin position="104"/>
        <end position="117"/>
    </location>
</feature>
<keyword evidence="6" id="KW-1185">Reference proteome</keyword>
<dbReference type="GO" id="GO:0005524">
    <property type="term" value="F:ATP binding"/>
    <property type="evidence" value="ECO:0007669"/>
    <property type="project" value="UniProtKB-KW"/>
</dbReference>
<feature type="compositionally biased region" description="Pro residues" evidence="3">
    <location>
        <begin position="124"/>
        <end position="133"/>
    </location>
</feature>
<sequence>MQLVSSIDPAHQVSALLRQDSVGQSARHNYEQPRSQPFIKHIRSSYPTPPPSVPPGSHPRPRSAHRHSRNSQERCDSPSPSLTPSRLSSRASSRSSSRASLHPPSHPPPSRPLPPLPVIQLPPILGPLLPPSHPHARPHALTRSHPPSNPSYTDGQPAYIADSHDPPRPPRGSSPTNQISPRAPTAHTSVVDTLGGSNVSRCPPETRLDHTHVSSLSRRLSLAPSQPALPVPIRPIAASSTGPDNYTISSAVVYNAAAVETRAANPETITKICRGLVGVFGDLPRYKQFLSHRNEDAQSLLNFLQTLLDDPLLEEQFRLSFVVAIVRLCRKSELYPDCFTLTDVTRESEPFASGSFGDVYKGRFRGSDVGIKVVKVFQTTQKAEQARLYKAFAREAVILGQLSHPNVLQFYGIHRLGDTRNRIGLISPWMQNGNVNEFLEVYPDTDRRLLISDVAGGLLYLHDNGVVHGDLKGANILITDSKRACVADFGLSSVADPRGLKNPDLSSSNAKGGTVRFEAPELIDPKFVCPRSPASDVYAFSLVCYQIFTGEYPFQDVPYELTVMLNVSRGERPRRPRGLVYLDRGLNDRMWRLMEDCWEHVAADRPTASQIIGRLPRTTVRDSRPRGDWTDTSPVRVRATDVYGQRDKYDALIMETLRILETDGLSLF</sequence>
<feature type="compositionally biased region" description="Polar residues" evidence="3">
    <location>
        <begin position="21"/>
        <end position="35"/>
    </location>
</feature>
<dbReference type="PROSITE" id="PS50011">
    <property type="entry name" value="PROTEIN_KINASE_DOM"/>
    <property type="match status" value="1"/>
</dbReference>
<feature type="region of interest" description="Disordered" evidence="3">
    <location>
        <begin position="18"/>
        <end position="206"/>
    </location>
</feature>
<gene>
    <name evidence="5" type="ORF">D9615_004938</name>
</gene>
<dbReference type="InterPro" id="IPR001245">
    <property type="entry name" value="Ser-Thr/Tyr_kinase_cat_dom"/>
</dbReference>
<evidence type="ECO:0000256" key="1">
    <source>
        <dbReference type="ARBA" id="ARBA00022741"/>
    </source>
</evidence>
<name>A0A8H5HH36_9AGAR</name>
<dbReference type="PANTHER" id="PTHR44329:SF298">
    <property type="entry name" value="MIXED LINEAGE KINASE DOMAIN-LIKE PROTEIN"/>
    <property type="match status" value="1"/>
</dbReference>
<dbReference type="InterPro" id="IPR000719">
    <property type="entry name" value="Prot_kinase_dom"/>
</dbReference>
<evidence type="ECO:0000256" key="3">
    <source>
        <dbReference type="SAM" id="MobiDB-lite"/>
    </source>
</evidence>
<proteinExistence type="predicted"/>
<comment type="caution">
    <text evidence="5">The sequence shown here is derived from an EMBL/GenBank/DDBJ whole genome shotgun (WGS) entry which is preliminary data.</text>
</comment>
<dbReference type="Gene3D" id="1.10.510.10">
    <property type="entry name" value="Transferase(Phosphotransferase) domain 1"/>
    <property type="match status" value="1"/>
</dbReference>
<dbReference type="SMART" id="SM00220">
    <property type="entry name" value="S_TKc"/>
    <property type="match status" value="1"/>
</dbReference>
<dbReference type="InterPro" id="IPR008271">
    <property type="entry name" value="Ser/Thr_kinase_AS"/>
</dbReference>
<feature type="compositionally biased region" description="Low complexity" evidence="3">
    <location>
        <begin position="77"/>
        <end position="103"/>
    </location>
</feature>
<feature type="compositionally biased region" description="Pro residues" evidence="3">
    <location>
        <begin position="47"/>
        <end position="58"/>
    </location>
</feature>
<dbReference type="Proteomes" id="UP000565441">
    <property type="component" value="Unassembled WGS sequence"/>
</dbReference>
<dbReference type="OrthoDB" id="122279at2759"/>
<dbReference type="PANTHER" id="PTHR44329">
    <property type="entry name" value="SERINE/THREONINE-PROTEIN KINASE TNNI3K-RELATED"/>
    <property type="match status" value="1"/>
</dbReference>
<dbReference type="AlphaFoldDB" id="A0A8H5HH36"/>
<dbReference type="SUPFAM" id="SSF56112">
    <property type="entry name" value="Protein kinase-like (PK-like)"/>
    <property type="match status" value="1"/>
</dbReference>
<evidence type="ECO:0000256" key="2">
    <source>
        <dbReference type="ARBA" id="ARBA00022840"/>
    </source>
</evidence>
<feature type="domain" description="Protein kinase" evidence="4">
    <location>
        <begin position="345"/>
        <end position="618"/>
    </location>
</feature>
<organism evidence="5 6">
    <name type="scientific">Tricholomella constricta</name>
    <dbReference type="NCBI Taxonomy" id="117010"/>
    <lineage>
        <taxon>Eukaryota</taxon>
        <taxon>Fungi</taxon>
        <taxon>Dikarya</taxon>
        <taxon>Basidiomycota</taxon>
        <taxon>Agaricomycotina</taxon>
        <taxon>Agaricomycetes</taxon>
        <taxon>Agaricomycetidae</taxon>
        <taxon>Agaricales</taxon>
        <taxon>Tricholomatineae</taxon>
        <taxon>Lyophyllaceae</taxon>
        <taxon>Tricholomella</taxon>
    </lineage>
</organism>
<dbReference type="GO" id="GO:0004674">
    <property type="term" value="F:protein serine/threonine kinase activity"/>
    <property type="evidence" value="ECO:0007669"/>
    <property type="project" value="TreeGrafter"/>
</dbReference>
<feature type="compositionally biased region" description="Polar residues" evidence="3">
    <location>
        <begin position="173"/>
        <end position="200"/>
    </location>
</feature>
<accession>A0A8H5HH36</accession>
<evidence type="ECO:0000259" key="4">
    <source>
        <dbReference type="PROSITE" id="PS50011"/>
    </source>
</evidence>
<dbReference type="Pfam" id="PF07714">
    <property type="entry name" value="PK_Tyr_Ser-Thr"/>
    <property type="match status" value="1"/>
</dbReference>
<keyword evidence="1" id="KW-0547">Nucleotide-binding</keyword>
<evidence type="ECO:0000313" key="6">
    <source>
        <dbReference type="Proteomes" id="UP000565441"/>
    </source>
</evidence>
<evidence type="ECO:0000313" key="5">
    <source>
        <dbReference type="EMBL" id="KAF5383204.1"/>
    </source>
</evidence>
<feature type="compositionally biased region" description="Basic residues" evidence="3">
    <location>
        <begin position="59"/>
        <end position="69"/>
    </location>
</feature>
<dbReference type="InterPro" id="IPR051681">
    <property type="entry name" value="Ser/Thr_Kinases-Pseudokinases"/>
</dbReference>